<reference evidence="7 8" key="1">
    <citation type="journal article" date="2012" name="J. Bacteriol.">
        <title>Draft Genome Sequence of Novosphingobium nitrogenifigens Y88T.</title>
        <authorList>
            <person name="Strabala T.J."/>
            <person name="Macdonald L."/>
            <person name="Liu V."/>
            <person name="Smit A.M."/>
        </authorList>
    </citation>
    <scope>NUCLEOTIDE SEQUENCE [LARGE SCALE GENOMIC DNA]</scope>
    <source>
        <strain evidence="7 8">DSM 19370</strain>
    </source>
</reference>
<evidence type="ECO:0000313" key="7">
    <source>
        <dbReference type="EMBL" id="EGD60201.1"/>
    </source>
</evidence>
<comment type="caution">
    <text evidence="7">The sequence shown here is derived from an EMBL/GenBank/DDBJ whole genome shotgun (WGS) entry which is preliminary data.</text>
</comment>
<evidence type="ECO:0000256" key="3">
    <source>
        <dbReference type="ARBA" id="ARBA00023027"/>
    </source>
</evidence>
<proteinExistence type="inferred from homology"/>
<feature type="domain" description="D-isomer specific 2-hydroxyacid dehydrogenase catalytic" evidence="5">
    <location>
        <begin position="55"/>
        <end position="315"/>
    </location>
</feature>
<dbReference type="Gene3D" id="3.40.50.720">
    <property type="entry name" value="NAD(P)-binding Rossmann-like Domain"/>
    <property type="match status" value="2"/>
</dbReference>
<dbReference type="Proteomes" id="UP000004728">
    <property type="component" value="Unassembled WGS sequence"/>
</dbReference>
<keyword evidence="3" id="KW-0520">NAD</keyword>
<dbReference type="SUPFAM" id="SSF51735">
    <property type="entry name" value="NAD(P)-binding Rossmann-fold domains"/>
    <property type="match status" value="1"/>
</dbReference>
<dbReference type="InterPro" id="IPR036291">
    <property type="entry name" value="NAD(P)-bd_dom_sf"/>
</dbReference>
<protein>
    <submittedName>
        <fullName evidence="7">D-isomer specific 2-hydroxyacid dehydrogenase NAD-binding protein</fullName>
    </submittedName>
</protein>
<organism evidence="7 8">
    <name type="scientific">Novosphingobium nitrogenifigens DSM 19370</name>
    <dbReference type="NCBI Taxonomy" id="983920"/>
    <lineage>
        <taxon>Bacteria</taxon>
        <taxon>Pseudomonadati</taxon>
        <taxon>Pseudomonadota</taxon>
        <taxon>Alphaproteobacteria</taxon>
        <taxon>Sphingomonadales</taxon>
        <taxon>Sphingomonadaceae</taxon>
        <taxon>Novosphingobium</taxon>
    </lineage>
</organism>
<dbReference type="CDD" id="cd12156">
    <property type="entry name" value="HPPR"/>
    <property type="match status" value="1"/>
</dbReference>
<dbReference type="AlphaFoldDB" id="F1Z5U1"/>
<dbReference type="Pfam" id="PF02826">
    <property type="entry name" value="2-Hacid_dh_C"/>
    <property type="match status" value="1"/>
</dbReference>
<accession>F1Z5U1</accession>
<evidence type="ECO:0000259" key="6">
    <source>
        <dbReference type="Pfam" id="PF02826"/>
    </source>
</evidence>
<dbReference type="HOGENOM" id="CLU_019796_1_2_5"/>
<sequence length="324" mass="34388">MIGVTDLQSRPEIVVPAPLPPFTLTALERLFTVHRLWEGIEDAALARVRGMAASTLAGPVGEDLFARLPALEIIANFGVGYDNIDVAAAAVRGIVVTNTAGVLDEEVADLTIGLLLATLRRIPAAERFLRDGRWNEGPFPLSPSLRGRRVGILGLGGIGKAVARRLEGFAVPIAYHGRTRQEGLSYPWYASAEELAENSDVLIVIVPGGVATRHMVDARVLTALGPDGVLVNVSRGTVVDEVALVAALESGTILAAGLDVFDREPHVPEALLAAENVVLLPHIGSGSRLTREAMGQLMVDNLGAWFGARRVLTPVAETRHLIPA</sequence>
<dbReference type="STRING" id="983920.Y88_2075"/>
<comment type="similarity">
    <text evidence="4">Belongs to the D-isomer specific 2-hydroxyacid dehydrogenase family.</text>
</comment>
<evidence type="ECO:0000256" key="2">
    <source>
        <dbReference type="ARBA" id="ARBA00023002"/>
    </source>
</evidence>
<feature type="domain" description="D-isomer specific 2-hydroxyacid dehydrogenase NAD-binding" evidence="6">
    <location>
        <begin position="112"/>
        <end position="284"/>
    </location>
</feature>
<evidence type="ECO:0000313" key="8">
    <source>
        <dbReference type="Proteomes" id="UP000004728"/>
    </source>
</evidence>
<dbReference type="InParanoid" id="F1Z5U1"/>
<keyword evidence="1" id="KW-0521">NADP</keyword>
<dbReference type="GO" id="GO:0051287">
    <property type="term" value="F:NAD binding"/>
    <property type="evidence" value="ECO:0007669"/>
    <property type="project" value="InterPro"/>
</dbReference>
<evidence type="ECO:0000259" key="5">
    <source>
        <dbReference type="Pfam" id="PF00389"/>
    </source>
</evidence>
<dbReference type="Pfam" id="PF00389">
    <property type="entry name" value="2-Hacid_dh"/>
    <property type="match status" value="1"/>
</dbReference>
<dbReference type="GO" id="GO:0005829">
    <property type="term" value="C:cytosol"/>
    <property type="evidence" value="ECO:0007669"/>
    <property type="project" value="TreeGrafter"/>
</dbReference>
<dbReference type="InterPro" id="IPR006140">
    <property type="entry name" value="D-isomer_DH_NAD-bd"/>
</dbReference>
<gene>
    <name evidence="7" type="ORF">Y88_2075</name>
</gene>
<dbReference type="PANTHER" id="PTHR10996:SF178">
    <property type="entry name" value="2-HYDROXYACID DEHYDROGENASE YGL185C-RELATED"/>
    <property type="match status" value="1"/>
</dbReference>
<dbReference type="PANTHER" id="PTHR10996">
    <property type="entry name" value="2-HYDROXYACID DEHYDROGENASE-RELATED"/>
    <property type="match status" value="1"/>
</dbReference>
<dbReference type="EMBL" id="AEWJ01000023">
    <property type="protein sequence ID" value="EGD60201.1"/>
    <property type="molecule type" value="Genomic_DNA"/>
</dbReference>
<dbReference type="SUPFAM" id="SSF52283">
    <property type="entry name" value="Formate/glycerate dehydrogenase catalytic domain-like"/>
    <property type="match status" value="1"/>
</dbReference>
<dbReference type="OrthoDB" id="9793626at2"/>
<dbReference type="InterPro" id="IPR006139">
    <property type="entry name" value="D-isomer_2_OHA_DH_cat_dom"/>
</dbReference>
<keyword evidence="2 4" id="KW-0560">Oxidoreductase</keyword>
<evidence type="ECO:0000256" key="4">
    <source>
        <dbReference type="RuleBase" id="RU003719"/>
    </source>
</evidence>
<evidence type="ECO:0000256" key="1">
    <source>
        <dbReference type="ARBA" id="ARBA00022857"/>
    </source>
</evidence>
<dbReference type="FunFam" id="3.40.50.720:FF:000213">
    <property type="entry name" value="Putative 2-hydroxyacid dehydrogenase"/>
    <property type="match status" value="1"/>
</dbReference>
<dbReference type="GO" id="GO:0016618">
    <property type="term" value="F:hydroxypyruvate reductase [NAD(P)H] activity"/>
    <property type="evidence" value="ECO:0007669"/>
    <property type="project" value="TreeGrafter"/>
</dbReference>
<dbReference type="GO" id="GO:0030267">
    <property type="term" value="F:glyoxylate reductase (NADPH) activity"/>
    <property type="evidence" value="ECO:0007669"/>
    <property type="project" value="TreeGrafter"/>
</dbReference>
<name>F1Z5U1_9SPHN</name>
<dbReference type="InterPro" id="IPR050223">
    <property type="entry name" value="D-isomer_2-hydroxyacid_DH"/>
</dbReference>
<dbReference type="eggNOG" id="COG1052">
    <property type="taxonomic scope" value="Bacteria"/>
</dbReference>
<keyword evidence="8" id="KW-1185">Reference proteome</keyword>